<sequence length="443" mass="50588">MADRNLNENKTVHELASCLGIDEVPDVRAFMANPLFLSLFNYSQTDHQEIVKQTRDSVRVFQQDNTYSLSMILQFPNSPTAKNYVKAVNHFILASEILKGYKKDRVEDLKDCEFLFPAFENIRASYNPQNVKKTFLSDFESAKLRIKTSEIFASKLRLNMDSHPFQRRILGNVYYHLGANYVCTGQPERALDSFQKTYDLDHTNLDALYGIAYHYIDLDQTKAISLLLICGDIESNPGPGGTPDPPEKTLSIFHGNIRSLRNKLNYITDIIEDFDIVFFTESHLDVNVTDFDISLFGFETQRALDENNSIICLGDLNKNFMSDISSNIRDIVFINGLINIIDKPTHFDTRTGNTSLLDPILVTDSIPVVDKDTVPIDREISDHDGTYVTINCGFTSSRTYKRKIWDYKNGDFDLMNQKVSRTNWEHLISDADNMNVACNNFTP</sequence>
<protein>
    <submittedName>
        <fullName evidence="2">Uncharacterized protein</fullName>
    </submittedName>
</protein>
<keyword evidence="1" id="KW-0802">TPR repeat</keyword>
<dbReference type="SUPFAM" id="SSF48452">
    <property type="entry name" value="TPR-like"/>
    <property type="match status" value="1"/>
</dbReference>
<name>A0A8S3QNF2_MYTED</name>
<proteinExistence type="predicted"/>
<reference evidence="2" key="1">
    <citation type="submission" date="2021-03" db="EMBL/GenBank/DDBJ databases">
        <authorList>
            <person name="Bekaert M."/>
        </authorList>
    </citation>
    <scope>NUCLEOTIDE SEQUENCE</scope>
</reference>
<dbReference type="Proteomes" id="UP000683360">
    <property type="component" value="Unassembled WGS sequence"/>
</dbReference>
<dbReference type="SUPFAM" id="SSF56219">
    <property type="entry name" value="DNase I-like"/>
    <property type="match status" value="1"/>
</dbReference>
<evidence type="ECO:0000256" key="1">
    <source>
        <dbReference type="PROSITE-ProRule" id="PRU00339"/>
    </source>
</evidence>
<dbReference type="Gene3D" id="1.25.40.10">
    <property type="entry name" value="Tetratricopeptide repeat domain"/>
    <property type="match status" value="1"/>
</dbReference>
<keyword evidence="3" id="KW-1185">Reference proteome</keyword>
<gene>
    <name evidence="2" type="ORF">MEDL_11220</name>
</gene>
<accession>A0A8S3QNF2</accession>
<comment type="caution">
    <text evidence="2">The sequence shown here is derived from an EMBL/GenBank/DDBJ whole genome shotgun (WGS) entry which is preliminary data.</text>
</comment>
<evidence type="ECO:0000313" key="2">
    <source>
        <dbReference type="EMBL" id="CAG2196352.1"/>
    </source>
</evidence>
<dbReference type="InterPro" id="IPR011990">
    <property type="entry name" value="TPR-like_helical_dom_sf"/>
</dbReference>
<dbReference type="InterPro" id="IPR019734">
    <property type="entry name" value="TPR_rpt"/>
</dbReference>
<dbReference type="InterPro" id="IPR036691">
    <property type="entry name" value="Endo/exonu/phosph_ase_sf"/>
</dbReference>
<dbReference type="EMBL" id="CAJPWZ010000555">
    <property type="protein sequence ID" value="CAG2196352.1"/>
    <property type="molecule type" value="Genomic_DNA"/>
</dbReference>
<organism evidence="2 3">
    <name type="scientific">Mytilus edulis</name>
    <name type="common">Blue mussel</name>
    <dbReference type="NCBI Taxonomy" id="6550"/>
    <lineage>
        <taxon>Eukaryota</taxon>
        <taxon>Metazoa</taxon>
        <taxon>Spiralia</taxon>
        <taxon>Lophotrochozoa</taxon>
        <taxon>Mollusca</taxon>
        <taxon>Bivalvia</taxon>
        <taxon>Autobranchia</taxon>
        <taxon>Pteriomorphia</taxon>
        <taxon>Mytilida</taxon>
        <taxon>Mytiloidea</taxon>
        <taxon>Mytilidae</taxon>
        <taxon>Mytilinae</taxon>
        <taxon>Mytilus</taxon>
    </lineage>
</organism>
<dbReference type="PROSITE" id="PS50005">
    <property type="entry name" value="TPR"/>
    <property type="match status" value="1"/>
</dbReference>
<dbReference type="AlphaFoldDB" id="A0A8S3QNF2"/>
<dbReference type="OrthoDB" id="5987290at2759"/>
<evidence type="ECO:0000313" key="3">
    <source>
        <dbReference type="Proteomes" id="UP000683360"/>
    </source>
</evidence>
<feature type="repeat" description="TPR" evidence="1">
    <location>
        <begin position="171"/>
        <end position="204"/>
    </location>
</feature>